<dbReference type="InterPro" id="IPR045247">
    <property type="entry name" value="Oye-like"/>
</dbReference>
<dbReference type="Proteomes" id="UP000663090">
    <property type="component" value="Chromosome"/>
</dbReference>
<dbReference type="RefSeq" id="WP_206719107.1">
    <property type="nucleotide sequence ID" value="NZ_CP071091.1"/>
</dbReference>
<organism evidence="3 4">
    <name type="scientific">Myxococcus landrumensis</name>
    <dbReference type="NCBI Taxonomy" id="2813577"/>
    <lineage>
        <taxon>Bacteria</taxon>
        <taxon>Pseudomonadati</taxon>
        <taxon>Myxococcota</taxon>
        <taxon>Myxococcia</taxon>
        <taxon>Myxococcales</taxon>
        <taxon>Cystobacterineae</taxon>
        <taxon>Myxococcaceae</taxon>
        <taxon>Myxococcus</taxon>
    </lineage>
</organism>
<evidence type="ECO:0000256" key="1">
    <source>
        <dbReference type="SAM" id="MobiDB-lite"/>
    </source>
</evidence>
<dbReference type="CDD" id="cd02933">
    <property type="entry name" value="OYE_like_FMN"/>
    <property type="match status" value="1"/>
</dbReference>
<evidence type="ECO:0000313" key="3">
    <source>
        <dbReference type="EMBL" id="QSQ17488.1"/>
    </source>
</evidence>
<proteinExistence type="predicted"/>
<dbReference type="SUPFAM" id="SSF51395">
    <property type="entry name" value="FMN-linked oxidoreductases"/>
    <property type="match status" value="1"/>
</dbReference>
<dbReference type="Gene3D" id="3.20.20.70">
    <property type="entry name" value="Aldolase class I"/>
    <property type="match status" value="1"/>
</dbReference>
<dbReference type="PANTHER" id="PTHR22893">
    <property type="entry name" value="NADH OXIDOREDUCTASE-RELATED"/>
    <property type="match status" value="1"/>
</dbReference>
<dbReference type="Pfam" id="PF00724">
    <property type="entry name" value="Oxidored_FMN"/>
    <property type="match status" value="1"/>
</dbReference>
<evidence type="ECO:0000259" key="2">
    <source>
        <dbReference type="Pfam" id="PF00724"/>
    </source>
</evidence>
<accession>A0ABX7NGE9</accession>
<dbReference type="PANTHER" id="PTHR22893:SF98">
    <property type="entry name" value="OXIDOREDUCTASE"/>
    <property type="match status" value="1"/>
</dbReference>
<sequence>MSNTSKLLSPFRVGGLELKNRMVMAPMTRSRALVDGNVPNPLAPAYYAQRASAGLLITEATQVSPQGVGYIRTPGLHSPEQVVGWRKVTEAVHAAGGVIFAQLWHVGRVSHPDFHDGRLPVAPSAIGYEGEVFTFQGKKRAVTPRALETGELPGIVEQFRRAAENARSAGFDGVEVHGSNGYLLDQFLRDGSNQRTDAYGGSIENRARFPLEVARAVVDVWGAERVGYRLLPQSFPYAGVMDSTPVETFTYMARELSRLGLGYLHVTESVSGPETPRPEERISPKLREVFRGTFMVNGAYDARTGEAAIAQGEADLVAYGVPFLANPDLPERFRRQAPLNPADRSTFFTGDEKGYADYPALR</sequence>
<keyword evidence="4" id="KW-1185">Reference proteome</keyword>
<dbReference type="InterPro" id="IPR013785">
    <property type="entry name" value="Aldolase_TIM"/>
</dbReference>
<name>A0ABX7NGE9_9BACT</name>
<reference evidence="3 4" key="1">
    <citation type="submission" date="2021-02" db="EMBL/GenBank/DDBJ databases">
        <title>De Novo genome assembly of isolated myxobacteria.</title>
        <authorList>
            <person name="Stevens D.C."/>
        </authorList>
    </citation>
    <scope>NUCLEOTIDE SEQUENCE [LARGE SCALE GENOMIC DNA]</scope>
    <source>
        <strain evidence="3 4">SCHIC003</strain>
    </source>
</reference>
<dbReference type="InterPro" id="IPR001155">
    <property type="entry name" value="OxRdtase_FMN_N"/>
</dbReference>
<dbReference type="EMBL" id="CP071091">
    <property type="protein sequence ID" value="QSQ17488.1"/>
    <property type="molecule type" value="Genomic_DNA"/>
</dbReference>
<protein>
    <submittedName>
        <fullName evidence="3">Alkene reductase</fullName>
    </submittedName>
</protein>
<feature type="domain" description="NADH:flavin oxidoreductase/NADH oxidase N-terminal" evidence="2">
    <location>
        <begin position="6"/>
        <end position="340"/>
    </location>
</feature>
<feature type="region of interest" description="Disordered" evidence="1">
    <location>
        <begin position="334"/>
        <end position="362"/>
    </location>
</feature>
<evidence type="ECO:0000313" key="4">
    <source>
        <dbReference type="Proteomes" id="UP000663090"/>
    </source>
</evidence>
<gene>
    <name evidence="3" type="ORF">JY572_16235</name>
</gene>